<keyword evidence="3" id="KW-1185">Reference proteome</keyword>
<reference evidence="2 3" key="1">
    <citation type="submission" date="2019-03" db="EMBL/GenBank/DDBJ databases">
        <authorList>
            <person name="Kim M.K.M."/>
        </authorList>
    </citation>
    <scope>NUCLEOTIDE SEQUENCE [LARGE SCALE GENOMIC DNA]</scope>
    <source>
        <strain evidence="2 3">17J68-15</strain>
    </source>
</reference>
<organism evidence="2 3">
    <name type="scientific">Flaviaesturariibacter aridisoli</name>
    <dbReference type="NCBI Taxonomy" id="2545761"/>
    <lineage>
        <taxon>Bacteria</taxon>
        <taxon>Pseudomonadati</taxon>
        <taxon>Bacteroidota</taxon>
        <taxon>Chitinophagia</taxon>
        <taxon>Chitinophagales</taxon>
        <taxon>Chitinophagaceae</taxon>
        <taxon>Flaviaestuariibacter</taxon>
    </lineage>
</organism>
<proteinExistence type="predicted"/>
<protein>
    <recommendedName>
        <fullName evidence="4">DUF4397 domain-containing protein</fullName>
    </recommendedName>
</protein>
<feature type="signal peptide" evidence="1">
    <location>
        <begin position="1"/>
        <end position="21"/>
    </location>
</feature>
<dbReference type="PROSITE" id="PS51257">
    <property type="entry name" value="PROKAR_LIPOPROTEIN"/>
    <property type="match status" value="1"/>
</dbReference>
<comment type="caution">
    <text evidence="2">The sequence shown here is derived from an EMBL/GenBank/DDBJ whole genome shotgun (WGS) entry which is preliminary data.</text>
</comment>
<dbReference type="AlphaFoldDB" id="A0A4V2WMP6"/>
<dbReference type="Proteomes" id="UP000295164">
    <property type="component" value="Unassembled WGS sequence"/>
</dbReference>
<accession>A0A4V2WMP6</accession>
<dbReference type="EMBL" id="SKFH01000012">
    <property type="protein sequence ID" value="TCZ71757.1"/>
    <property type="molecule type" value="Genomic_DNA"/>
</dbReference>
<evidence type="ECO:0000313" key="3">
    <source>
        <dbReference type="Proteomes" id="UP000295164"/>
    </source>
</evidence>
<sequence>MRITLTLAAALALLASCSKNNNDETSARTGPNVTAASLSQQFTTGSSLVYARYTSNVAAIVPATGAGQTWNFSSLSGGINDTMRLVAAGNSTFPSATYAREQVVDFGVGGNTQPISIRTFYEVSANGWTELGRSLPAVTFNIPATATIAFNAQSNVYTPNRLPLTPPLPAYDGDSVTFTSALQESGTVTAPTFLPFPAPVSMKNTYTGSVKVVGSGSLQYPGSAAAVNAVLIRRTYTRTANFLLNNTTPDPALLGMLGIVDGQQTAVVAYDFYGQGTEGYLGSIYRENGTTLYAYFRK</sequence>
<evidence type="ECO:0008006" key="4">
    <source>
        <dbReference type="Google" id="ProtNLM"/>
    </source>
</evidence>
<dbReference type="RefSeq" id="WP_131851910.1">
    <property type="nucleotide sequence ID" value="NZ_SKFH01000012.1"/>
</dbReference>
<evidence type="ECO:0000256" key="1">
    <source>
        <dbReference type="SAM" id="SignalP"/>
    </source>
</evidence>
<evidence type="ECO:0000313" key="2">
    <source>
        <dbReference type="EMBL" id="TCZ71757.1"/>
    </source>
</evidence>
<name>A0A4V2WMP6_9BACT</name>
<keyword evidence="1" id="KW-0732">Signal</keyword>
<gene>
    <name evidence="2" type="ORF">E0486_09390</name>
</gene>
<feature type="chain" id="PRO_5020567144" description="DUF4397 domain-containing protein" evidence="1">
    <location>
        <begin position="22"/>
        <end position="298"/>
    </location>
</feature>